<protein>
    <submittedName>
        <fullName evidence="2">Uncharacterized protein YhfF</fullName>
    </submittedName>
</protein>
<dbReference type="GeneID" id="84019228"/>
<evidence type="ECO:0000259" key="1">
    <source>
        <dbReference type="SMART" id="SM01022"/>
    </source>
</evidence>
<dbReference type="InterPro" id="IPR009326">
    <property type="entry name" value="DUF984"/>
</dbReference>
<dbReference type="RefSeq" id="WP_079580906.1">
    <property type="nucleotide sequence ID" value="NZ_BMRR01000001.1"/>
</dbReference>
<dbReference type="PIRSF" id="PIRSF021320">
    <property type="entry name" value="DUF984"/>
    <property type="match status" value="1"/>
</dbReference>
<evidence type="ECO:0000313" key="2">
    <source>
        <dbReference type="EMBL" id="MDQ0100614.1"/>
    </source>
</evidence>
<dbReference type="InterPro" id="IPR007374">
    <property type="entry name" value="ASCH_domain"/>
</dbReference>
<evidence type="ECO:0000313" key="3">
    <source>
        <dbReference type="Proteomes" id="UP001244563"/>
    </source>
</evidence>
<sequence>MHEQLPIVEFAFPGPLRDRLVSAILAGRKTATTSLLHEYEVGNEPLPVVGNRGAVIDSDGQRVAVIHTTAVRIVPLRDVPLDHVLAEGEGYVTVTDWLVGHTEFWSSEPMKAELGEDFTITDSSLVVLEQFRVAG</sequence>
<dbReference type="PANTHER" id="PTHR39203:SF1">
    <property type="entry name" value="CYTOPLASMIC PROTEIN"/>
    <property type="match status" value="1"/>
</dbReference>
<keyword evidence="3" id="KW-1185">Reference proteome</keyword>
<organism evidence="2 3">
    <name type="scientific">Paenarthrobacter nicotinovorans</name>
    <name type="common">Arthrobacter nicotinovorans</name>
    <dbReference type="NCBI Taxonomy" id="29320"/>
    <lineage>
        <taxon>Bacteria</taxon>
        <taxon>Bacillati</taxon>
        <taxon>Actinomycetota</taxon>
        <taxon>Actinomycetes</taxon>
        <taxon>Micrococcales</taxon>
        <taxon>Micrococcaceae</taxon>
        <taxon>Paenarthrobacter</taxon>
    </lineage>
</organism>
<feature type="domain" description="ASCH" evidence="1">
    <location>
        <begin position="10"/>
        <end position="135"/>
    </location>
</feature>
<gene>
    <name evidence="2" type="ORF">J2T10_000233</name>
</gene>
<dbReference type="Gene3D" id="3.10.400.10">
    <property type="entry name" value="Sulfate adenylyltransferase"/>
    <property type="match status" value="1"/>
</dbReference>
<dbReference type="PANTHER" id="PTHR39203">
    <property type="entry name" value="CYTOPLASMIC PROTEIN-RELATED"/>
    <property type="match status" value="1"/>
</dbReference>
<dbReference type="SMART" id="SM01022">
    <property type="entry name" value="ASCH"/>
    <property type="match status" value="1"/>
</dbReference>
<accession>A0ABT9TG81</accession>
<proteinExistence type="predicted"/>
<dbReference type="Proteomes" id="UP001244563">
    <property type="component" value="Unassembled WGS sequence"/>
</dbReference>
<comment type="caution">
    <text evidence="2">The sequence shown here is derived from an EMBL/GenBank/DDBJ whole genome shotgun (WGS) entry which is preliminary data.</text>
</comment>
<dbReference type="Pfam" id="PF04266">
    <property type="entry name" value="ASCH"/>
    <property type="match status" value="1"/>
</dbReference>
<reference evidence="2 3" key="1">
    <citation type="submission" date="2023-07" db="EMBL/GenBank/DDBJ databases">
        <title>Sorghum-associated microbial communities from plants grown in Nebraska, USA.</title>
        <authorList>
            <person name="Schachtman D."/>
        </authorList>
    </citation>
    <scope>NUCLEOTIDE SEQUENCE [LARGE SCALE GENOMIC DNA]</scope>
    <source>
        <strain evidence="2 3">CC523</strain>
    </source>
</reference>
<dbReference type="SUPFAM" id="SSF88697">
    <property type="entry name" value="PUA domain-like"/>
    <property type="match status" value="1"/>
</dbReference>
<name>A0ABT9TG81_PAENI</name>
<dbReference type="InterPro" id="IPR015947">
    <property type="entry name" value="PUA-like_sf"/>
</dbReference>
<dbReference type="EMBL" id="JAUSSW010000001">
    <property type="protein sequence ID" value="MDQ0100614.1"/>
    <property type="molecule type" value="Genomic_DNA"/>
</dbReference>